<organism evidence="1 2">
    <name type="scientific">Muribaculum caecicola</name>
    <dbReference type="NCBI Taxonomy" id="3038144"/>
    <lineage>
        <taxon>Bacteria</taxon>
        <taxon>Pseudomonadati</taxon>
        <taxon>Bacteroidota</taxon>
        <taxon>Bacteroidia</taxon>
        <taxon>Bacteroidales</taxon>
        <taxon>Muribaculaceae</taxon>
        <taxon>Muribaculum</taxon>
    </lineage>
</organism>
<dbReference type="Proteomes" id="UP000305401">
    <property type="component" value="Unassembled WGS sequence"/>
</dbReference>
<gene>
    <name evidence="1" type="ORF">E5990_02325</name>
</gene>
<protein>
    <submittedName>
        <fullName evidence="1">S41 family peptidase</fullName>
    </submittedName>
</protein>
<keyword evidence="2" id="KW-1185">Reference proteome</keyword>
<proteinExistence type="predicted"/>
<accession>A0AC61S785</accession>
<sequence>MFSSFHLATYILLILTCLHLSTAHAQRMQFTPAKKLQYAQGLVEKFYMEDVNSDTIVDEAIKAMLKTLDPHSLYSTAEETRELTEPLDGNFSGIGISFNMSTDTIYVISTIASGPSERVGIMAGDRIIEVDDTIVAGVKMKQRDVMKRLRGKKGTRVNVKVVRNGEPKPLQFNITRDDIPIHSVEASYMADLHTGYIRISRFAENTLSEFKEAMQSLHRQGMQNLIIDLQNNTGGYLNAAYGIASLFLNNGDMVVYTEGKHSPRHNYTARHTSSFDGRIAVLVNQNSASASEILAGALQDHDRAVIIGRRTFGKGLVQRPFPMPDGSMIRLTTARYFTPSGRSIQRPYTKGHQSDYYSDLKNRLSNGELMHSDSIHVADSLKYHTLTTGRIVYGGGGIMPDKFVPLDTTWFTPYYRDIMAKGIFIQYALSYLDKNRAQLLKEYPSDRDFSQNFVVTDQMMSQLKERAEKAEIKFDSEQYAKSDATIRRTLKALLARDLYQTGSYYLVDNQHEPVYNEALSIINNKKEYNKLLGI</sequence>
<dbReference type="EMBL" id="SSTG01000014">
    <property type="protein sequence ID" value="THG54587.1"/>
    <property type="molecule type" value="Genomic_DNA"/>
</dbReference>
<reference evidence="1" key="1">
    <citation type="submission" date="2019-04" db="EMBL/GenBank/DDBJ databases">
        <title>Microbes associate with the intestines of laboratory mice.</title>
        <authorList>
            <person name="Navarre W."/>
            <person name="Wong E."/>
            <person name="Huang K.C."/>
            <person name="Tropini C."/>
            <person name="Ng K."/>
            <person name="Yu B."/>
        </authorList>
    </citation>
    <scope>NUCLEOTIDE SEQUENCE</scope>
    <source>
        <strain evidence="1">NM86_A22</strain>
    </source>
</reference>
<evidence type="ECO:0000313" key="1">
    <source>
        <dbReference type="EMBL" id="THG54587.1"/>
    </source>
</evidence>
<evidence type="ECO:0000313" key="2">
    <source>
        <dbReference type="Proteomes" id="UP000305401"/>
    </source>
</evidence>
<comment type="caution">
    <text evidence="1">The sequence shown here is derived from an EMBL/GenBank/DDBJ whole genome shotgun (WGS) entry which is preliminary data.</text>
</comment>
<name>A0AC61S785_9BACT</name>